<protein>
    <submittedName>
        <fullName evidence="1">Uncharacterized protein</fullName>
    </submittedName>
</protein>
<dbReference type="EMBL" id="WIQW01000214">
    <property type="protein sequence ID" value="KAF3077811.1"/>
    <property type="molecule type" value="Genomic_DNA"/>
</dbReference>
<organism evidence="1 3">
    <name type="scientific">Orbilia oligospora</name>
    <name type="common">Nematode-trapping fungus</name>
    <name type="synonym">Arthrobotrys oligospora</name>
    <dbReference type="NCBI Taxonomy" id="2813651"/>
    <lineage>
        <taxon>Eukaryota</taxon>
        <taxon>Fungi</taxon>
        <taxon>Dikarya</taxon>
        <taxon>Ascomycota</taxon>
        <taxon>Pezizomycotina</taxon>
        <taxon>Orbiliomycetes</taxon>
        <taxon>Orbiliales</taxon>
        <taxon>Orbiliaceae</taxon>
        <taxon>Orbilia</taxon>
    </lineage>
</organism>
<proteinExistence type="predicted"/>
<evidence type="ECO:0000313" key="3">
    <source>
        <dbReference type="Proteomes" id="UP000475325"/>
    </source>
</evidence>
<name>A0A7C8IVY4_ORBOL</name>
<evidence type="ECO:0000313" key="2">
    <source>
        <dbReference type="EMBL" id="KAF3120852.1"/>
    </source>
</evidence>
<dbReference type="Proteomes" id="UP000475325">
    <property type="component" value="Unassembled WGS sequence"/>
</dbReference>
<dbReference type="AlphaFoldDB" id="A0A7C8IVY4"/>
<evidence type="ECO:0000313" key="4">
    <source>
        <dbReference type="Proteomes" id="UP000480548"/>
    </source>
</evidence>
<comment type="caution">
    <text evidence="1">The sequence shown here is derived from an EMBL/GenBank/DDBJ whole genome shotgun (WGS) entry which is preliminary data.</text>
</comment>
<reference evidence="3 4" key="1">
    <citation type="submission" date="2019-06" db="EMBL/GenBank/DDBJ databases">
        <authorList>
            <person name="Palmer J.M."/>
        </authorList>
    </citation>
    <scope>NUCLEOTIDE SEQUENCE [LARGE SCALE GENOMIC DNA]</scope>
    <source>
        <strain evidence="1 3">TWF102</strain>
        <strain evidence="2 4">TWF703</strain>
    </source>
</reference>
<evidence type="ECO:0000313" key="1">
    <source>
        <dbReference type="EMBL" id="KAF3077811.1"/>
    </source>
</evidence>
<dbReference type="EMBL" id="WIQZ01000144">
    <property type="protein sequence ID" value="KAF3120852.1"/>
    <property type="molecule type" value="Genomic_DNA"/>
</dbReference>
<dbReference type="Proteomes" id="UP000480548">
    <property type="component" value="Unassembled WGS sequence"/>
</dbReference>
<sequence length="566" mass="63954">MFIRSRNVWKLMPRFCSEGIQDGEIPSPIEFEYDIDAISALLATFYASNFVIRGLYYTSATFSLLLQRLKMVTLRNVDWKTLIKKLRFSIALIHDGKIGPFQQEEHTLNHIFGICTSQLGRGSTVEELPTFGFSRRPETRYDFKTARRNRHQIEAHEPVICLTLSIPIEAFRSLIEREKSEIGSPFFHLAISHGGQSQSFSALGSRFGKLDPAVVLNLDDTNIEEGSPVLFEDPEGWQGKSDVIFSCMVPTWIVLLKVFKVSLEFTPQPFLLDTLPAKVFECSVHDYNNVRLSTKLPLSILTGLHLSEENGPPGQGVKLDRIGASTPDESKKVQITYKIIFSENENRMERMVSGNPKDQEVKLKSTSTTLGDISLTPENRSVGAWNLHRINLDKSPPILISLHKYGKEGYEWVNKYFKVAFAEQELQHSRGTPTDEASGVNETLVGVKGTIYRMIIGHTGIRQKQSSSYLLQNPTIPQSATTLFPERSSRRSLIYTNRNPPFVPLEESLATAPLPIEIENLSEIQATEKEKSAWMQLSVGLVERCRTWVHKPSTSYTEEFLTPPQS</sequence>
<gene>
    <name evidence="1" type="ORF">TWF102_004632</name>
    <name evidence="2" type="ORF">TWF703_002290</name>
</gene>
<accession>A0A7C8IVY4</accession>